<feature type="region of interest" description="Disordered" evidence="1">
    <location>
        <begin position="27"/>
        <end position="56"/>
    </location>
</feature>
<proteinExistence type="predicted"/>
<accession>A0A9P3F3C9</accession>
<dbReference type="AlphaFoldDB" id="A0A9P3F3C9"/>
<dbReference type="PANTHER" id="PTHR38402">
    <property type="entry name" value="MITOCHONDRIAL OUTER MEMBRANE PROTEIN OM14"/>
    <property type="match status" value="1"/>
</dbReference>
<evidence type="ECO:0000256" key="2">
    <source>
        <dbReference type="SAM" id="Phobius"/>
    </source>
</evidence>
<evidence type="ECO:0000313" key="4">
    <source>
        <dbReference type="Proteomes" id="UP000710440"/>
    </source>
</evidence>
<dbReference type="OrthoDB" id="5422928at2759"/>
<keyword evidence="2" id="KW-0472">Membrane</keyword>
<evidence type="ECO:0000256" key="1">
    <source>
        <dbReference type="SAM" id="MobiDB-lite"/>
    </source>
</evidence>
<dbReference type="InterPro" id="IPR039454">
    <property type="entry name" value="OM14"/>
</dbReference>
<dbReference type="RefSeq" id="XP_043127113.1">
    <property type="nucleotide sequence ID" value="XM_043271178.1"/>
</dbReference>
<dbReference type="Proteomes" id="UP000710440">
    <property type="component" value="Unassembled WGS sequence"/>
</dbReference>
<dbReference type="GO" id="GO:1990593">
    <property type="term" value="F:nascent polypeptide-associated complex binding"/>
    <property type="evidence" value="ECO:0007669"/>
    <property type="project" value="InterPro"/>
</dbReference>
<feature type="region of interest" description="Disordered" evidence="1">
    <location>
        <begin position="78"/>
        <end position="100"/>
    </location>
</feature>
<feature type="transmembrane region" description="Helical" evidence="2">
    <location>
        <begin position="122"/>
        <end position="142"/>
    </location>
</feature>
<dbReference type="EMBL" id="BOPL01000006">
    <property type="protein sequence ID" value="GIK03927.1"/>
    <property type="molecule type" value="Genomic_DNA"/>
</dbReference>
<dbReference type="GeneID" id="66935984"/>
<feature type="transmembrane region" description="Helical" evidence="2">
    <location>
        <begin position="154"/>
        <end position="172"/>
    </location>
</feature>
<evidence type="ECO:0000313" key="3">
    <source>
        <dbReference type="EMBL" id="GIK03927.1"/>
    </source>
</evidence>
<keyword evidence="2" id="KW-0812">Transmembrane</keyword>
<keyword evidence="4" id="KW-1185">Reference proteome</keyword>
<feature type="compositionally biased region" description="Basic and acidic residues" evidence="1">
    <location>
        <begin position="85"/>
        <end position="100"/>
    </location>
</feature>
<organism evidence="3 4">
    <name type="scientific">Aspergillus viridinutans</name>
    <dbReference type="NCBI Taxonomy" id="75553"/>
    <lineage>
        <taxon>Eukaryota</taxon>
        <taxon>Fungi</taxon>
        <taxon>Dikarya</taxon>
        <taxon>Ascomycota</taxon>
        <taxon>Pezizomycotina</taxon>
        <taxon>Eurotiomycetes</taxon>
        <taxon>Eurotiomycetidae</taxon>
        <taxon>Eurotiales</taxon>
        <taxon>Aspergillaceae</taxon>
        <taxon>Aspergillus</taxon>
        <taxon>Aspergillus subgen. Fumigati</taxon>
    </lineage>
</organism>
<reference evidence="3 4" key="1">
    <citation type="submission" date="2021-02" db="EMBL/GenBank/DDBJ databases">
        <title>Pan-genome distribution and transcriptional activeness of fungal secondary metabolism genes in Aspergillus section Fumigati.</title>
        <authorList>
            <person name="Takahashi H."/>
            <person name="Umemura M."/>
            <person name="Ninomiya A."/>
            <person name="Kusuya Y."/>
            <person name="Urayama S."/>
            <person name="Shimizu M."/>
            <person name="Watanabe A."/>
            <person name="Kamei K."/>
            <person name="Yaguchi T."/>
            <person name="Hagiwara D."/>
        </authorList>
    </citation>
    <scope>NUCLEOTIDE SEQUENCE [LARGE SCALE GENOMIC DNA]</scope>
    <source>
        <strain evidence="3 4">IFM 47045</strain>
    </source>
</reference>
<name>A0A9P3F3C9_ASPVI</name>
<evidence type="ECO:0008006" key="5">
    <source>
        <dbReference type="Google" id="ProtNLM"/>
    </source>
</evidence>
<dbReference type="PANTHER" id="PTHR38402:SF1">
    <property type="entry name" value="MITOCHONDRIAL OUTER MEMBRANE PROTEIN OM14"/>
    <property type="match status" value="1"/>
</dbReference>
<gene>
    <name evidence="3" type="ORF">Aspvir_008002</name>
</gene>
<dbReference type="GO" id="GO:0006626">
    <property type="term" value="P:protein targeting to mitochondrion"/>
    <property type="evidence" value="ECO:0007669"/>
    <property type="project" value="TreeGrafter"/>
</dbReference>
<keyword evidence="2" id="KW-1133">Transmembrane helix</keyword>
<sequence>MSYAEAAAKGPKQTPEEVCDLTDRLRRRRLLTDSPQRSRAPNPPRTYLSETAESTASLVDVDSPHVVSVDSDFLNQDVKTTTQADRLEREAQEKEERKEQAKVEKAKAKATRAGHVAKRNPVFLGNAVLYALVGAALGYGAYRKHAEGKLSWKLVGTWTGIVGAFSTVDYFVSK</sequence>
<dbReference type="GO" id="GO:0005741">
    <property type="term" value="C:mitochondrial outer membrane"/>
    <property type="evidence" value="ECO:0007669"/>
    <property type="project" value="InterPro"/>
</dbReference>
<protein>
    <recommendedName>
        <fullName evidence="5">Mitochondrial outer membrane protein OM14 C-terminal domain-containing protein</fullName>
    </recommendedName>
</protein>
<feature type="region of interest" description="Disordered" evidence="1">
    <location>
        <begin position="1"/>
        <end position="20"/>
    </location>
</feature>
<comment type="caution">
    <text evidence="3">The sequence shown here is derived from an EMBL/GenBank/DDBJ whole genome shotgun (WGS) entry which is preliminary data.</text>
</comment>